<dbReference type="GeneID" id="54480806"/>
<sequence>MDIPILTTTHFPRTLCPNTQCPFPLPHSPHFPGQVPEIYTPPAQHAPPSHKEPQTHTSPQITPQTNHQAQDQEQDQAHSHSDTPPDISSPPPSPSATLFLVYLCCSCEMPNANHNITPTPTTPPPSTTQTRHRLRIRTRCTYCEHPFARCRACCASPVLCTRDEFEALLRADERLRDEVRRRLSGLGRSK</sequence>
<reference evidence="2" key="1">
    <citation type="journal article" date="2020" name="Stud. Mycol.">
        <title>101 Dothideomycetes genomes: a test case for predicting lifestyles and emergence of pathogens.</title>
        <authorList>
            <person name="Haridas S."/>
            <person name="Albert R."/>
            <person name="Binder M."/>
            <person name="Bloem J."/>
            <person name="Labutti K."/>
            <person name="Salamov A."/>
            <person name="Andreopoulos B."/>
            <person name="Baker S."/>
            <person name="Barry K."/>
            <person name="Bills G."/>
            <person name="Bluhm B."/>
            <person name="Cannon C."/>
            <person name="Castanera R."/>
            <person name="Culley D."/>
            <person name="Daum C."/>
            <person name="Ezra D."/>
            <person name="Gonzalez J."/>
            <person name="Henrissat B."/>
            <person name="Kuo A."/>
            <person name="Liang C."/>
            <person name="Lipzen A."/>
            <person name="Lutzoni F."/>
            <person name="Magnuson J."/>
            <person name="Mondo S."/>
            <person name="Nolan M."/>
            <person name="Ohm R."/>
            <person name="Pangilinan J."/>
            <person name="Park H.-J."/>
            <person name="Ramirez L."/>
            <person name="Alfaro M."/>
            <person name="Sun H."/>
            <person name="Tritt A."/>
            <person name="Yoshinaga Y."/>
            <person name="Zwiers L.-H."/>
            <person name="Turgeon B."/>
            <person name="Goodwin S."/>
            <person name="Spatafora J."/>
            <person name="Crous P."/>
            <person name="Grigoriev I."/>
        </authorList>
    </citation>
    <scope>NUCLEOTIDE SEQUENCE</scope>
    <source>
        <strain evidence="2">CBS 121739</strain>
    </source>
</reference>
<dbReference type="EMBL" id="ML996566">
    <property type="protein sequence ID" value="KAF2762233.1"/>
    <property type="molecule type" value="Genomic_DNA"/>
</dbReference>
<evidence type="ECO:0000313" key="3">
    <source>
        <dbReference type="Proteomes" id="UP000799437"/>
    </source>
</evidence>
<dbReference type="Proteomes" id="UP000799437">
    <property type="component" value="Unassembled WGS sequence"/>
</dbReference>
<proteinExistence type="predicted"/>
<name>A0A6A6WHF0_9PEZI</name>
<feature type="compositionally biased region" description="Polar residues" evidence="1">
    <location>
        <begin position="55"/>
        <end position="66"/>
    </location>
</feature>
<dbReference type="AlphaFoldDB" id="A0A6A6WHF0"/>
<keyword evidence="3" id="KW-1185">Reference proteome</keyword>
<dbReference type="RefSeq" id="XP_033604684.1">
    <property type="nucleotide sequence ID" value="XM_033739752.1"/>
</dbReference>
<gene>
    <name evidence="2" type="ORF">EJ05DRAFT_201834</name>
</gene>
<evidence type="ECO:0000313" key="2">
    <source>
        <dbReference type="EMBL" id="KAF2762233.1"/>
    </source>
</evidence>
<evidence type="ECO:0000256" key="1">
    <source>
        <dbReference type="SAM" id="MobiDB-lite"/>
    </source>
</evidence>
<feature type="region of interest" description="Disordered" evidence="1">
    <location>
        <begin position="27"/>
        <end position="92"/>
    </location>
</feature>
<accession>A0A6A6WHF0</accession>
<organism evidence="2 3">
    <name type="scientific">Pseudovirgaria hyperparasitica</name>
    <dbReference type="NCBI Taxonomy" id="470096"/>
    <lineage>
        <taxon>Eukaryota</taxon>
        <taxon>Fungi</taxon>
        <taxon>Dikarya</taxon>
        <taxon>Ascomycota</taxon>
        <taxon>Pezizomycotina</taxon>
        <taxon>Dothideomycetes</taxon>
        <taxon>Dothideomycetes incertae sedis</taxon>
        <taxon>Acrospermales</taxon>
        <taxon>Acrospermaceae</taxon>
        <taxon>Pseudovirgaria</taxon>
    </lineage>
</organism>
<protein>
    <submittedName>
        <fullName evidence="2">Uncharacterized protein</fullName>
    </submittedName>
</protein>